<feature type="region of interest" description="Disordered" evidence="1">
    <location>
        <begin position="125"/>
        <end position="157"/>
    </location>
</feature>
<dbReference type="PANTHER" id="PTHR35614:SF5">
    <property type="entry name" value="SPRY DOMAIN-CONTAINING PROTEIN"/>
    <property type="match status" value="1"/>
</dbReference>
<feature type="region of interest" description="Disordered" evidence="1">
    <location>
        <begin position="921"/>
        <end position="973"/>
    </location>
</feature>
<feature type="compositionally biased region" description="Low complexity" evidence="1">
    <location>
        <begin position="964"/>
        <end position="973"/>
    </location>
</feature>
<feature type="compositionally biased region" description="Pro residues" evidence="1">
    <location>
        <begin position="226"/>
        <end position="244"/>
    </location>
</feature>
<feature type="region of interest" description="Disordered" evidence="1">
    <location>
        <begin position="221"/>
        <end position="249"/>
    </location>
</feature>
<keyword evidence="3" id="KW-1185">Reference proteome</keyword>
<proteinExistence type="predicted"/>
<dbReference type="EMBL" id="JAECZO010000026">
    <property type="protein sequence ID" value="KAK7202163.1"/>
    <property type="molecule type" value="Genomic_DNA"/>
</dbReference>
<sequence>MGATPSREAKPTIRSLRYGNHEIGLIPITRAYFNDNNPQLRQQFIRVRNDPNVRYSHTRQRGYGMDELPPANYGEADLEALLDSVERSLFDTNEEMINAGALQVPTLSMSYLQHMMRCDGDVDVYDPALEKSPENSGKRSQPPTSVAPFSLGAVGTPSQPPGAAVFLDLTSPQNAYPSRETTTWLRSTSLSMCASSSDEAENNGSFLHQSATVSLNTTASNLLLPPTTPEVPPAPPPPPPPPTPAAAKMPSAEDCATDWFLKLKGHLQTLHRRVDETCRSNGCDPHSDHGAPPCPESFYKSEPYQRFKRAVRPVPCAVVFIYVNSREEHDCFTFQGHRVNVIGSFDLRSVDEDRDDVMPTLQIRKAILKAAGDRTLERVLALSTKYYMDSFTEIVLQQLQRRPVEELLAGLGEEARNLLCELSTGAPIDTAAAAAEGRTCVYDPISIARALFYERVTKLPLVVASPFNNYPALKFIYDFTSLTYSIESAQFVRPGDLRLCTYEREKGERGILFLFHGRALALSWLWATTQTQPSTARDSWAQYTLCEHTQSRERRVQQWLATDPRAATLLGDAVTTACFVQHLDHLHSEIVRARSTPTDDSTSWSTAQEYSHDMKLYRIFLSPLCGPLLTTVKTAKPEKPKGRSTGKRSSTASTAPSTTDGSSVSTGLRSRATSDLRLLMLGSVPHAPSANSRSGMQARGKVSPNTPLATLSVSGMTASTSTFSTSVATMGASTGASVYLTGTAHGSFVHHPSPQPATGALGGGGGGVCGSDGATRVTVPTSFMPPAAFAGQTAPMPLYFTDSLQQQQQQQQQLFTPPTATPQRNALHLLSPTLQGTPSLPQPGGGGCLSPMLLTSPPTGLSFSTSAAPWSLHSFAQQAQQSSVATSPMQPATSYYVQVASNGMQTLVPVTFAAAPGPSVPNNSAHVHHAPPSQPLPTTATTATTTTTTSGGGSGSDGDTRPHSSSQHSCGSNSVPFSGASTLAGVSSPSPYPCHHVDPTAAAAAAVFHSALPAFTTGPDGAPLTAYAAPLANANATMAPSFTTMAPMAEAATHLSSTATAPAMFYNAPPAYIPAQLFNPGSQTSYHNTL</sequence>
<feature type="region of interest" description="Disordered" evidence="1">
    <location>
        <begin position="632"/>
        <end position="668"/>
    </location>
</feature>
<dbReference type="AlphaFoldDB" id="A0AAW0F7N9"/>
<protein>
    <submittedName>
        <fullName evidence="2">Uncharacterized protein</fullName>
    </submittedName>
</protein>
<evidence type="ECO:0000313" key="3">
    <source>
        <dbReference type="Proteomes" id="UP001430356"/>
    </source>
</evidence>
<dbReference type="PANTHER" id="PTHR35614">
    <property type="match status" value="1"/>
</dbReference>
<feature type="compositionally biased region" description="Basic and acidic residues" evidence="1">
    <location>
        <begin position="128"/>
        <end position="137"/>
    </location>
</feature>
<comment type="caution">
    <text evidence="2">The sequence shown here is derived from an EMBL/GenBank/DDBJ whole genome shotgun (WGS) entry which is preliminary data.</text>
</comment>
<evidence type="ECO:0000256" key="1">
    <source>
        <dbReference type="SAM" id="MobiDB-lite"/>
    </source>
</evidence>
<organism evidence="2 3">
    <name type="scientific">Novymonas esmeraldas</name>
    <dbReference type="NCBI Taxonomy" id="1808958"/>
    <lineage>
        <taxon>Eukaryota</taxon>
        <taxon>Discoba</taxon>
        <taxon>Euglenozoa</taxon>
        <taxon>Kinetoplastea</taxon>
        <taxon>Metakinetoplastina</taxon>
        <taxon>Trypanosomatida</taxon>
        <taxon>Trypanosomatidae</taxon>
        <taxon>Novymonas</taxon>
    </lineage>
</organism>
<evidence type="ECO:0000313" key="2">
    <source>
        <dbReference type="EMBL" id="KAK7202163.1"/>
    </source>
</evidence>
<dbReference type="Proteomes" id="UP001430356">
    <property type="component" value="Unassembled WGS sequence"/>
</dbReference>
<name>A0AAW0F7N9_9TRYP</name>
<feature type="compositionally biased region" description="Low complexity" evidence="1">
    <location>
        <begin position="649"/>
        <end position="663"/>
    </location>
</feature>
<reference evidence="2 3" key="1">
    <citation type="journal article" date="2021" name="MBio">
        <title>A New Model Trypanosomatid, Novymonas esmeraldas: Genomic Perception of Its 'Candidatus Pandoraea novymonadis' Endosymbiont.</title>
        <authorList>
            <person name="Zakharova A."/>
            <person name="Saura A."/>
            <person name="Butenko A."/>
            <person name="Podesvova L."/>
            <person name="Warmusova S."/>
            <person name="Kostygov A.Y."/>
            <person name="Nenarokova A."/>
            <person name="Lukes J."/>
            <person name="Opperdoes F.R."/>
            <person name="Yurchenko V."/>
        </authorList>
    </citation>
    <scope>NUCLEOTIDE SEQUENCE [LARGE SCALE GENOMIC DNA]</scope>
    <source>
        <strain evidence="2 3">E262AT.01</strain>
    </source>
</reference>
<gene>
    <name evidence="2" type="ORF">NESM_000285900</name>
</gene>
<feature type="compositionally biased region" description="Low complexity" evidence="1">
    <location>
        <begin position="938"/>
        <end position="949"/>
    </location>
</feature>
<accession>A0AAW0F7N9</accession>
<feature type="region of interest" description="Disordered" evidence="1">
    <location>
        <begin position="685"/>
        <end position="707"/>
    </location>
</feature>